<dbReference type="PANTHER" id="PTHR36844">
    <property type="entry name" value="PROTEASE PRSW"/>
    <property type="match status" value="1"/>
</dbReference>
<keyword evidence="1" id="KW-0472">Membrane</keyword>
<feature type="transmembrane region" description="Helical" evidence="1">
    <location>
        <begin position="7"/>
        <end position="25"/>
    </location>
</feature>
<evidence type="ECO:0000256" key="1">
    <source>
        <dbReference type="SAM" id="Phobius"/>
    </source>
</evidence>
<feature type="transmembrane region" description="Helical" evidence="1">
    <location>
        <begin position="212"/>
        <end position="231"/>
    </location>
</feature>
<keyword evidence="1" id="KW-1133">Transmembrane helix</keyword>
<gene>
    <name evidence="2" type="ORF">A3I30_01110</name>
</gene>
<feature type="transmembrane region" description="Helical" evidence="1">
    <location>
        <begin position="37"/>
        <end position="56"/>
    </location>
</feature>
<feature type="transmembrane region" description="Helical" evidence="1">
    <location>
        <begin position="155"/>
        <end position="177"/>
    </location>
</feature>
<dbReference type="Proteomes" id="UP000177197">
    <property type="component" value="Unassembled WGS sequence"/>
</dbReference>
<dbReference type="Pfam" id="PF13367">
    <property type="entry name" value="PrsW-protease"/>
    <property type="match status" value="1"/>
</dbReference>
<evidence type="ECO:0008006" key="4">
    <source>
        <dbReference type="Google" id="ProtNLM"/>
    </source>
</evidence>
<feature type="transmembrane region" description="Helical" evidence="1">
    <location>
        <begin position="183"/>
        <end position="200"/>
    </location>
</feature>
<dbReference type="InterPro" id="IPR026898">
    <property type="entry name" value="PrsW"/>
</dbReference>
<dbReference type="EMBL" id="MEYV01000004">
    <property type="protein sequence ID" value="OGD40605.1"/>
    <property type="molecule type" value="Genomic_DNA"/>
</dbReference>
<evidence type="ECO:0000313" key="2">
    <source>
        <dbReference type="EMBL" id="OGD40605.1"/>
    </source>
</evidence>
<accession>A0A1F5CCL6</accession>
<keyword evidence="1" id="KW-0812">Transmembrane</keyword>
<sequence length="249" mass="27682">MEYDLSYLVTAIALALAPSLVWIFFYLKEDLHPEPKYWLIIIFLMGVTSAPLVIFLETLLIKFTDNDSISLLLGSGGLLLFLVAPLVEEVTKYGIVHLTLNKNPVLDEPADGMIYMIVSALGFAAIENVIAIFGNLPPTIPNVFGETINFMSLRFVSAVALHGFASAIVGYFFALYYFKRKNVWLIFLGLIFAITLHGVYNSLIIRLDEPRLLAAVGVILGGVGVLVLYLFNRLKYHTEYSAVDVENNP</sequence>
<feature type="transmembrane region" description="Helical" evidence="1">
    <location>
        <begin position="68"/>
        <end position="87"/>
    </location>
</feature>
<organism evidence="2 3">
    <name type="scientific">Candidatus Azambacteria bacterium RIFCSPLOWO2_02_FULL_44_14</name>
    <dbReference type="NCBI Taxonomy" id="1797306"/>
    <lineage>
        <taxon>Bacteria</taxon>
        <taxon>Candidatus Azamiibacteriota</taxon>
    </lineage>
</organism>
<dbReference type="GO" id="GO:0008233">
    <property type="term" value="F:peptidase activity"/>
    <property type="evidence" value="ECO:0007669"/>
    <property type="project" value="InterPro"/>
</dbReference>
<protein>
    <recommendedName>
        <fullName evidence="4">Protease PrsW</fullName>
    </recommendedName>
</protein>
<name>A0A1F5CCL6_9BACT</name>
<proteinExistence type="predicted"/>
<evidence type="ECO:0000313" key="3">
    <source>
        <dbReference type="Proteomes" id="UP000177197"/>
    </source>
</evidence>
<reference evidence="2 3" key="1">
    <citation type="journal article" date="2016" name="Nat. Commun.">
        <title>Thousands of microbial genomes shed light on interconnected biogeochemical processes in an aquifer system.</title>
        <authorList>
            <person name="Anantharaman K."/>
            <person name="Brown C.T."/>
            <person name="Hug L.A."/>
            <person name="Sharon I."/>
            <person name="Castelle C.J."/>
            <person name="Probst A.J."/>
            <person name="Thomas B.C."/>
            <person name="Singh A."/>
            <person name="Wilkins M.J."/>
            <person name="Karaoz U."/>
            <person name="Brodie E.L."/>
            <person name="Williams K.H."/>
            <person name="Hubbard S.S."/>
            <person name="Banfield J.F."/>
        </authorList>
    </citation>
    <scope>NUCLEOTIDE SEQUENCE [LARGE SCALE GENOMIC DNA]</scope>
</reference>
<dbReference type="AlphaFoldDB" id="A0A1F5CCL6"/>
<comment type="caution">
    <text evidence="2">The sequence shown here is derived from an EMBL/GenBank/DDBJ whole genome shotgun (WGS) entry which is preliminary data.</text>
</comment>
<dbReference type="PANTHER" id="PTHR36844:SF1">
    <property type="entry name" value="PROTEASE PRSW"/>
    <property type="match status" value="1"/>
</dbReference>
<feature type="transmembrane region" description="Helical" evidence="1">
    <location>
        <begin position="113"/>
        <end position="134"/>
    </location>
</feature>